<keyword evidence="2" id="KW-1185">Reference proteome</keyword>
<evidence type="ECO:0000313" key="1">
    <source>
        <dbReference type="EMBL" id="KAF6037949.1"/>
    </source>
</evidence>
<reference evidence="1" key="1">
    <citation type="submission" date="2020-06" db="EMBL/GenBank/DDBJ databases">
        <title>Draft genome of Bugula neritina, a colonial animal packing powerful symbionts and potential medicines.</title>
        <authorList>
            <person name="Rayko M."/>
        </authorList>
    </citation>
    <scope>NUCLEOTIDE SEQUENCE [LARGE SCALE GENOMIC DNA]</scope>
    <source>
        <strain evidence="1">Kwan_BN1</strain>
    </source>
</reference>
<dbReference type="Proteomes" id="UP000593567">
    <property type="component" value="Unassembled WGS sequence"/>
</dbReference>
<dbReference type="EMBL" id="VXIV02000494">
    <property type="protein sequence ID" value="KAF6037949.1"/>
    <property type="molecule type" value="Genomic_DNA"/>
</dbReference>
<organism evidence="1 2">
    <name type="scientific">Bugula neritina</name>
    <name type="common">Brown bryozoan</name>
    <name type="synonym">Sertularia neritina</name>
    <dbReference type="NCBI Taxonomy" id="10212"/>
    <lineage>
        <taxon>Eukaryota</taxon>
        <taxon>Metazoa</taxon>
        <taxon>Spiralia</taxon>
        <taxon>Lophotrochozoa</taxon>
        <taxon>Bryozoa</taxon>
        <taxon>Gymnolaemata</taxon>
        <taxon>Cheilostomatida</taxon>
        <taxon>Flustrina</taxon>
        <taxon>Buguloidea</taxon>
        <taxon>Bugulidae</taxon>
        <taxon>Bugula</taxon>
    </lineage>
</organism>
<comment type="caution">
    <text evidence="1">The sequence shown here is derived from an EMBL/GenBank/DDBJ whole genome shotgun (WGS) entry which is preliminary data.</text>
</comment>
<sequence>MLPVSRIAYLFPPIVCNLYSVQSIRMSLHCKKNSFKFGLGITFYYLSSVKMFRSFSSFNLLCGGFVRSLFRLWFLVYLVW</sequence>
<evidence type="ECO:0000313" key="2">
    <source>
        <dbReference type="Proteomes" id="UP000593567"/>
    </source>
</evidence>
<protein>
    <submittedName>
        <fullName evidence="1">Uncharacterized protein</fullName>
    </submittedName>
</protein>
<name>A0A7J7KH99_BUGNE</name>
<proteinExistence type="predicted"/>
<accession>A0A7J7KH99</accession>
<dbReference type="AlphaFoldDB" id="A0A7J7KH99"/>
<gene>
    <name evidence="1" type="ORF">EB796_003751</name>
</gene>